<reference evidence="1 2" key="1">
    <citation type="journal article" date="2013" name="Genome Announc.">
        <title>Draft Genome of the Marine Gammaproteobacterium Halomonas titanicae.</title>
        <authorList>
            <person name="Sanchez-Porro C."/>
            <person name="de la Haba R.R."/>
            <person name="Cruz-Hernandez N."/>
            <person name="Gonzalez J.M."/>
            <person name="Reyes-Guirao C."/>
            <person name="Navarro-Sampedro L."/>
            <person name="Carballo M."/>
            <person name="Ventosa A."/>
        </authorList>
    </citation>
    <scope>NUCLEOTIDE SEQUENCE [LARGE SCALE GENOMIC DNA]</scope>
    <source>
        <strain evidence="1 2">BH1</strain>
    </source>
</reference>
<evidence type="ECO:0000313" key="2">
    <source>
        <dbReference type="Proteomes" id="UP000011651"/>
    </source>
</evidence>
<protein>
    <submittedName>
        <fullName evidence="1">Uncharacterized protein</fullName>
    </submittedName>
</protein>
<comment type="caution">
    <text evidence="1">The sequence shown here is derived from an EMBL/GenBank/DDBJ whole genome shotgun (WGS) entry which is preliminary data.</text>
</comment>
<dbReference type="PATRIC" id="fig|1204738.3.peg.3527"/>
<sequence length="168" mass="19308">MEVIEKLVSHIFYSLTDTSYARRPTRITIVRYLCCVRYIVVGQYIQTMGYETRSIILSKIFGGSPMKVFKPEWQCTFSVNEGAEESATWKEKIAWRLRGVADRLEGGGRTVKIDYRVTPAVSQQEVDTCLGKGFEVTQRLLTQLAQQQACEDVMRHAKAELFEQHPQH</sequence>
<dbReference type="AlphaFoldDB" id="L9U7E5"/>
<accession>L9U7E5</accession>
<gene>
    <name evidence="1" type="ORF">HALTITAN_2333</name>
</gene>
<name>L9U7E5_9GAMM</name>
<dbReference type="Proteomes" id="UP000011651">
    <property type="component" value="Unassembled WGS sequence"/>
</dbReference>
<evidence type="ECO:0000313" key="1">
    <source>
        <dbReference type="EMBL" id="ELY20835.1"/>
    </source>
</evidence>
<proteinExistence type="predicted"/>
<dbReference type="EMBL" id="AOPO01000011">
    <property type="protein sequence ID" value="ELY20835.1"/>
    <property type="molecule type" value="Genomic_DNA"/>
</dbReference>
<organism evidence="1 2">
    <name type="scientific">Vreelandella titanicae BH1</name>
    <dbReference type="NCBI Taxonomy" id="1204738"/>
    <lineage>
        <taxon>Bacteria</taxon>
        <taxon>Pseudomonadati</taxon>
        <taxon>Pseudomonadota</taxon>
        <taxon>Gammaproteobacteria</taxon>
        <taxon>Oceanospirillales</taxon>
        <taxon>Halomonadaceae</taxon>
        <taxon>Vreelandella</taxon>
    </lineage>
</organism>